<dbReference type="AlphaFoldDB" id="A0A182ILK3"/>
<organism evidence="1">
    <name type="scientific">Anopheles atroparvus</name>
    <name type="common">European mosquito</name>
    <dbReference type="NCBI Taxonomy" id="41427"/>
    <lineage>
        <taxon>Eukaryota</taxon>
        <taxon>Metazoa</taxon>
        <taxon>Ecdysozoa</taxon>
        <taxon>Arthropoda</taxon>
        <taxon>Hexapoda</taxon>
        <taxon>Insecta</taxon>
        <taxon>Pterygota</taxon>
        <taxon>Neoptera</taxon>
        <taxon>Endopterygota</taxon>
        <taxon>Diptera</taxon>
        <taxon>Nematocera</taxon>
        <taxon>Culicoidea</taxon>
        <taxon>Culicidae</taxon>
        <taxon>Anophelinae</taxon>
        <taxon>Anopheles</taxon>
    </lineage>
</organism>
<evidence type="ECO:0000313" key="1">
    <source>
        <dbReference type="EnsemblMetazoa" id="AATE001449-PA.1"/>
    </source>
</evidence>
<reference evidence="1" key="1">
    <citation type="submission" date="2022-08" db="UniProtKB">
        <authorList>
            <consortium name="EnsemblMetazoa"/>
        </authorList>
    </citation>
    <scope>IDENTIFICATION</scope>
    <source>
        <strain evidence="1">EBRO</strain>
    </source>
</reference>
<dbReference type="EnsemblMetazoa" id="AATE001449-RA">
    <property type="protein sequence ID" value="AATE001449-PA.1"/>
    <property type="gene ID" value="AATE001449"/>
</dbReference>
<sequence length="101" mass="11376">MFAIDIVQLEHLAPVQGALLLRQVDVLIEQLHRLHARIRLERGLIDPLREEERACLLERLGRIGQASRGVEGSVRFLVVVHPVAIRGRENAGTPFATNKQE</sequence>
<protein>
    <submittedName>
        <fullName evidence="1">Uncharacterized protein</fullName>
    </submittedName>
</protein>
<accession>A0A182ILK3</accession>
<dbReference type="VEuPathDB" id="VectorBase:AATE001449"/>
<proteinExistence type="predicted"/>
<name>A0A182ILK3_ANOAO</name>